<evidence type="ECO:0000313" key="2">
    <source>
        <dbReference type="Proteomes" id="UP000789860"/>
    </source>
</evidence>
<dbReference type="Proteomes" id="UP000789860">
    <property type="component" value="Unassembled WGS sequence"/>
</dbReference>
<gene>
    <name evidence="1" type="ORF">SCALOS_LOCUS9147</name>
</gene>
<name>A0ACA9NPN1_9GLOM</name>
<accession>A0ACA9NPN1</accession>
<keyword evidence="2" id="KW-1185">Reference proteome</keyword>
<comment type="caution">
    <text evidence="1">The sequence shown here is derived from an EMBL/GenBank/DDBJ whole genome shotgun (WGS) entry which is preliminary data.</text>
</comment>
<protein>
    <submittedName>
        <fullName evidence="1">5742_t:CDS:1</fullName>
    </submittedName>
</protein>
<organism evidence="1 2">
    <name type="scientific">Scutellospora calospora</name>
    <dbReference type="NCBI Taxonomy" id="85575"/>
    <lineage>
        <taxon>Eukaryota</taxon>
        <taxon>Fungi</taxon>
        <taxon>Fungi incertae sedis</taxon>
        <taxon>Mucoromycota</taxon>
        <taxon>Glomeromycotina</taxon>
        <taxon>Glomeromycetes</taxon>
        <taxon>Diversisporales</taxon>
        <taxon>Gigasporaceae</taxon>
        <taxon>Scutellospora</taxon>
    </lineage>
</organism>
<dbReference type="EMBL" id="CAJVPM010027003">
    <property type="protein sequence ID" value="CAG8664378.1"/>
    <property type="molecule type" value="Genomic_DNA"/>
</dbReference>
<proteinExistence type="predicted"/>
<reference evidence="1" key="1">
    <citation type="submission" date="2021-06" db="EMBL/GenBank/DDBJ databases">
        <authorList>
            <person name="Kallberg Y."/>
            <person name="Tangrot J."/>
            <person name="Rosling A."/>
        </authorList>
    </citation>
    <scope>NUCLEOTIDE SEQUENCE</scope>
    <source>
        <strain evidence="1">AU212A</strain>
    </source>
</reference>
<feature type="non-terminal residue" evidence="1">
    <location>
        <position position="1"/>
    </location>
</feature>
<evidence type="ECO:0000313" key="1">
    <source>
        <dbReference type="EMBL" id="CAG8664378.1"/>
    </source>
</evidence>
<sequence>NLCNRLKSEELLVFNYNLRQELTTTDTNELDNYLMFNTIKEDTNLLDW</sequence>